<dbReference type="InterPro" id="IPR036388">
    <property type="entry name" value="WH-like_DNA-bd_sf"/>
</dbReference>
<evidence type="ECO:0000259" key="3">
    <source>
        <dbReference type="Pfam" id="PF01590"/>
    </source>
</evidence>
<name>A0A1T4XLE8_9MICO</name>
<dbReference type="GO" id="GO:0006355">
    <property type="term" value="P:regulation of DNA-templated transcription"/>
    <property type="evidence" value="ECO:0007669"/>
    <property type="project" value="InterPro"/>
</dbReference>
<keyword evidence="1" id="KW-0805">Transcription regulation</keyword>
<dbReference type="InterPro" id="IPR029016">
    <property type="entry name" value="GAF-like_dom_sf"/>
</dbReference>
<dbReference type="AlphaFoldDB" id="A0A1T4XLE8"/>
<sequence>MTSPWLAQPQVALAAPRPLVRASWNRALERHLDPELLLASLEVAEDELSDYRLAHPLASVLPVIRRLLVRDADDDSGMLVAVGDAMGRLLWVDGDRALRRRAEGMLFVEGAGWAESRVGTSAPGTALELDHAVQISGGEHFNRLAHEWSCTAVPVHDPETRRILGMIDITGGREAVDPHTLPLMEATAAAVESELMVQRLRAQRDRIGVVGRSARRPSASGATGVARADRAVLRVLGRDTGELTGGGEPVELSARHTELLTLLAWHRQGLTAGQLAELVYTEGESAVTLRAEMVRLRKVLERAHVDLGLESRPYRLTKALELDAQHVIALLDRGAHRVALATATGAVLPGSTAPGIEAVRDEVRARLRESVLTDASVDVLHEYARTADAVEDAEVWAALLRLLPPRSPRRAGIVAHLEALAAS</sequence>
<dbReference type="InterPro" id="IPR016032">
    <property type="entry name" value="Sig_transdc_resp-reg_C-effctor"/>
</dbReference>
<evidence type="ECO:0000256" key="2">
    <source>
        <dbReference type="ARBA" id="ARBA00023163"/>
    </source>
</evidence>
<keyword evidence="2" id="KW-0804">Transcription</keyword>
<dbReference type="InterPro" id="IPR003018">
    <property type="entry name" value="GAF"/>
</dbReference>
<dbReference type="Gene3D" id="1.10.10.10">
    <property type="entry name" value="Winged helix-like DNA-binding domain superfamily/Winged helix DNA-binding domain"/>
    <property type="match status" value="1"/>
</dbReference>
<accession>A0A1T4XLE8</accession>
<proteinExistence type="predicted"/>
<dbReference type="Gene3D" id="3.30.450.40">
    <property type="match status" value="1"/>
</dbReference>
<feature type="domain" description="GAF" evidence="3">
    <location>
        <begin position="66"/>
        <end position="194"/>
    </location>
</feature>
<dbReference type="GO" id="GO:0003677">
    <property type="term" value="F:DNA binding"/>
    <property type="evidence" value="ECO:0007669"/>
    <property type="project" value="InterPro"/>
</dbReference>
<evidence type="ECO:0000313" key="5">
    <source>
        <dbReference type="Proteomes" id="UP000189735"/>
    </source>
</evidence>
<organism evidence="4 5">
    <name type="scientific">Agreia bicolorata</name>
    <dbReference type="NCBI Taxonomy" id="110935"/>
    <lineage>
        <taxon>Bacteria</taxon>
        <taxon>Bacillati</taxon>
        <taxon>Actinomycetota</taxon>
        <taxon>Actinomycetes</taxon>
        <taxon>Micrococcales</taxon>
        <taxon>Microbacteriaceae</taxon>
        <taxon>Agreia</taxon>
    </lineage>
</organism>
<evidence type="ECO:0000313" key="4">
    <source>
        <dbReference type="EMBL" id="SKA90326.1"/>
    </source>
</evidence>
<evidence type="ECO:0000256" key="1">
    <source>
        <dbReference type="ARBA" id="ARBA00023015"/>
    </source>
</evidence>
<gene>
    <name evidence="4" type="ORF">SAMN06295879_1303</name>
</gene>
<dbReference type="RefSeq" id="WP_052521315.1">
    <property type="nucleotide sequence ID" value="NZ_FUYG01000003.1"/>
</dbReference>
<dbReference type="EMBL" id="FUYG01000003">
    <property type="protein sequence ID" value="SKA90326.1"/>
    <property type="molecule type" value="Genomic_DNA"/>
</dbReference>
<dbReference type="SUPFAM" id="SSF46894">
    <property type="entry name" value="C-terminal effector domain of the bipartite response regulators"/>
    <property type="match status" value="1"/>
</dbReference>
<dbReference type="Proteomes" id="UP000189735">
    <property type="component" value="Unassembled WGS sequence"/>
</dbReference>
<reference evidence="5" key="1">
    <citation type="submission" date="2017-02" db="EMBL/GenBank/DDBJ databases">
        <authorList>
            <person name="Varghese N."/>
            <person name="Submissions S."/>
        </authorList>
    </citation>
    <scope>NUCLEOTIDE SEQUENCE [LARGE SCALE GENOMIC DNA]</scope>
    <source>
        <strain evidence="5">VKM Ac-2052</strain>
    </source>
</reference>
<protein>
    <submittedName>
        <fullName evidence="4">GAF domain-containing protein</fullName>
    </submittedName>
</protein>
<dbReference type="Pfam" id="PF01590">
    <property type="entry name" value="GAF"/>
    <property type="match status" value="1"/>
</dbReference>